<dbReference type="EMBL" id="AP018366">
    <property type="protein sequence ID" value="BBG20673.1"/>
    <property type="molecule type" value="Genomic_DNA"/>
</dbReference>
<protein>
    <submittedName>
        <fullName evidence="2">Uncharacterized protein</fullName>
    </submittedName>
</protein>
<dbReference type="Proteomes" id="UP000595703">
    <property type="component" value="Plasmid pRVR1"/>
</dbReference>
<dbReference type="AlphaFoldDB" id="A0A7R6QCL0"/>
<evidence type="ECO:0000256" key="1">
    <source>
        <dbReference type="SAM" id="MobiDB-lite"/>
    </source>
</evidence>
<feature type="compositionally biased region" description="Acidic residues" evidence="1">
    <location>
        <begin position="21"/>
        <end position="41"/>
    </location>
</feature>
<geneLocation type="plasmid" evidence="2 3">
    <name>pRVR1</name>
</geneLocation>
<dbReference type="RefSeq" id="WP_202239800.1">
    <property type="nucleotide sequence ID" value="NZ_AP018366.1"/>
</dbReference>
<gene>
    <name evidence="2" type="ORF">RVR_P150</name>
</gene>
<feature type="region of interest" description="Disordered" evidence="1">
    <location>
        <begin position="18"/>
        <end position="44"/>
    </location>
</feature>
<organism evidence="2 3">
    <name type="scientific">Actinacidiphila reveromycinica</name>
    <dbReference type="NCBI Taxonomy" id="659352"/>
    <lineage>
        <taxon>Bacteria</taxon>
        <taxon>Bacillati</taxon>
        <taxon>Actinomycetota</taxon>
        <taxon>Actinomycetes</taxon>
        <taxon>Kitasatosporales</taxon>
        <taxon>Streptomycetaceae</taxon>
        <taxon>Actinacidiphila</taxon>
    </lineage>
</organism>
<keyword evidence="3" id="KW-1185">Reference proteome</keyword>
<proteinExistence type="predicted"/>
<name>A0A7R6QCL0_9ACTN</name>
<keyword evidence="2" id="KW-0614">Plasmid</keyword>
<accession>A0A7R6QCL0</accession>
<dbReference type="KEGG" id="arev:RVR_P150"/>
<sequence>MTTDTSTVRWFGRWEHACGDSGDDDWADEDTPEADQDDLAGQEDPTWYAEWSCDNCGASGDAYVTDGMPAYSDHVCGPEEAE</sequence>
<reference evidence="2 3" key="1">
    <citation type="journal article" date="2020" name="Sci. Rep.">
        <title>beta-carboline chemical signals induce reveromycin production through a LuxR family regulator in Streptomyces sp. SN-593.</title>
        <authorList>
            <person name="Panthee S."/>
            <person name="Kito N."/>
            <person name="Hayashi T."/>
            <person name="Shimizu T."/>
            <person name="Ishikawa J."/>
            <person name="Hamamoto H."/>
            <person name="Osada H."/>
            <person name="Takahashi S."/>
        </authorList>
    </citation>
    <scope>NUCLEOTIDE SEQUENCE [LARGE SCALE GENOMIC DNA]</scope>
    <source>
        <strain evidence="2 3">SN-593</strain>
        <plasmid evidence="2 3">pRVR1</plasmid>
    </source>
</reference>
<evidence type="ECO:0000313" key="2">
    <source>
        <dbReference type="EMBL" id="BBG20673.1"/>
    </source>
</evidence>
<evidence type="ECO:0000313" key="3">
    <source>
        <dbReference type="Proteomes" id="UP000595703"/>
    </source>
</evidence>